<dbReference type="InterPro" id="IPR006091">
    <property type="entry name" value="Acyl-CoA_Oxase/DH_mid-dom"/>
</dbReference>
<evidence type="ECO:0000256" key="5">
    <source>
        <dbReference type="ARBA" id="ARBA00023002"/>
    </source>
</evidence>
<keyword evidence="3 6" id="KW-0285">Flavoprotein</keyword>
<evidence type="ECO:0000259" key="7">
    <source>
        <dbReference type="Pfam" id="PF00441"/>
    </source>
</evidence>
<comment type="cofactor">
    <cofactor evidence="1 6">
        <name>FAD</name>
        <dbReference type="ChEBI" id="CHEBI:57692"/>
    </cofactor>
</comment>
<dbReference type="InterPro" id="IPR013786">
    <property type="entry name" value="AcylCoA_DH/ox_N"/>
</dbReference>
<dbReference type="Gene3D" id="1.10.540.10">
    <property type="entry name" value="Acyl-CoA dehydrogenase/oxidase, N-terminal domain"/>
    <property type="match status" value="1"/>
</dbReference>
<dbReference type="InterPro" id="IPR046373">
    <property type="entry name" value="Acyl-CoA_Oxase/DH_mid-dom_sf"/>
</dbReference>
<dbReference type="InterPro" id="IPR009100">
    <property type="entry name" value="AcylCoA_DH/oxidase_NM_dom_sf"/>
</dbReference>
<dbReference type="Pfam" id="PF00441">
    <property type="entry name" value="Acyl-CoA_dh_1"/>
    <property type="match status" value="1"/>
</dbReference>
<sequence>MTQHEDVDAFRARARAWLAATMPRLADAPDLPDEDAEWARARELQRLLHDGGFAGISYPAEYGGLGLTPAHQQAFTEESAAYEMPLLLNVPTLGICGPTILEYGSEELKQQHLPRILRGEEILVQFLSEPRGGSDLGGLITRAERVEGGWSLNGAKTWSTCAYSADWALCLARTDWDVPKHEGLTMFLVPTDAPGITMRRIRMVNDTEEFCEEFLDDVFVPDAQVLGEPGQGWQVVMRQLFHEKGAVGGGSPYVSGAGRSRITRPKTDPVALARSAGRLDDPATRELLGRWHASETVHRQLNARIRTGLGSGLLPAPAASMMMLFHARADAFNDDVALEIAGAGVVAASGPAGQLIRKASTNYLMRQASSLGGGSAEMSRNIISERLLSMPREPAPDRGVPFREVARG</sequence>
<evidence type="ECO:0000256" key="6">
    <source>
        <dbReference type="RuleBase" id="RU362125"/>
    </source>
</evidence>
<dbReference type="PANTHER" id="PTHR43292">
    <property type="entry name" value="ACYL-COA DEHYDROGENASE"/>
    <property type="match status" value="1"/>
</dbReference>
<feature type="domain" description="Acyl-CoA dehydrogenase/oxidase C-terminal" evidence="7">
    <location>
        <begin position="230"/>
        <end position="388"/>
    </location>
</feature>
<accession>A0A6I3J7E5</accession>
<dbReference type="Gene3D" id="2.40.110.10">
    <property type="entry name" value="Butyryl-CoA Dehydrogenase, subunit A, domain 2"/>
    <property type="match status" value="1"/>
</dbReference>
<comment type="similarity">
    <text evidence="2 6">Belongs to the acyl-CoA dehydrogenase family.</text>
</comment>
<dbReference type="PANTHER" id="PTHR43292:SF4">
    <property type="entry name" value="ACYL-COA DEHYDROGENASE FADE34"/>
    <property type="match status" value="1"/>
</dbReference>
<dbReference type="AlphaFoldDB" id="A0A6I3J7E5"/>
<feature type="domain" description="Acyl-CoA oxidase/dehydrogenase middle" evidence="8">
    <location>
        <begin position="127"/>
        <end position="218"/>
    </location>
</feature>
<dbReference type="GO" id="GO:0050660">
    <property type="term" value="F:flavin adenine dinucleotide binding"/>
    <property type="evidence" value="ECO:0007669"/>
    <property type="project" value="InterPro"/>
</dbReference>
<dbReference type="InterPro" id="IPR037069">
    <property type="entry name" value="AcylCoA_DH/ox_N_sf"/>
</dbReference>
<keyword evidence="11" id="KW-1185">Reference proteome</keyword>
<comment type="caution">
    <text evidence="10">The sequence shown here is derived from an EMBL/GenBank/DDBJ whole genome shotgun (WGS) entry which is preliminary data.</text>
</comment>
<dbReference type="Gene3D" id="1.20.140.10">
    <property type="entry name" value="Butyryl-CoA Dehydrogenase, subunit A, domain 3"/>
    <property type="match status" value="1"/>
</dbReference>
<feature type="domain" description="Acyl-CoA dehydrogenase/oxidase N-terminal" evidence="9">
    <location>
        <begin position="5"/>
        <end position="120"/>
    </location>
</feature>
<keyword evidence="4 6" id="KW-0274">FAD</keyword>
<evidence type="ECO:0000256" key="4">
    <source>
        <dbReference type="ARBA" id="ARBA00022827"/>
    </source>
</evidence>
<dbReference type="SUPFAM" id="SSF47203">
    <property type="entry name" value="Acyl-CoA dehydrogenase C-terminal domain-like"/>
    <property type="match status" value="1"/>
</dbReference>
<evidence type="ECO:0000259" key="9">
    <source>
        <dbReference type="Pfam" id="PF02771"/>
    </source>
</evidence>
<dbReference type="SUPFAM" id="SSF56645">
    <property type="entry name" value="Acyl-CoA dehydrogenase NM domain-like"/>
    <property type="match status" value="1"/>
</dbReference>
<keyword evidence="5 6" id="KW-0560">Oxidoreductase</keyword>
<dbReference type="Proteomes" id="UP000433406">
    <property type="component" value="Unassembled WGS sequence"/>
</dbReference>
<evidence type="ECO:0000259" key="8">
    <source>
        <dbReference type="Pfam" id="PF02770"/>
    </source>
</evidence>
<dbReference type="InterPro" id="IPR052161">
    <property type="entry name" value="Mycobact_Acyl-CoA_DH"/>
</dbReference>
<dbReference type="InterPro" id="IPR036250">
    <property type="entry name" value="AcylCo_DH-like_C"/>
</dbReference>
<evidence type="ECO:0000256" key="3">
    <source>
        <dbReference type="ARBA" id="ARBA00022630"/>
    </source>
</evidence>
<reference evidence="10 11" key="1">
    <citation type="submission" date="2019-10" db="EMBL/GenBank/DDBJ databases">
        <title>Nocardioides novel species isolated from the excrement of Marmot.</title>
        <authorList>
            <person name="Zhang G."/>
        </authorList>
    </citation>
    <scope>NUCLEOTIDE SEQUENCE [LARGE SCALE GENOMIC DNA]</scope>
    <source>
        <strain evidence="11">zg-579</strain>
    </source>
</reference>
<name>A0A6I3J7E5_9ACTN</name>
<dbReference type="RefSeq" id="WP_154613719.1">
    <property type="nucleotide sequence ID" value="NZ_CP053660.1"/>
</dbReference>
<dbReference type="GO" id="GO:0005886">
    <property type="term" value="C:plasma membrane"/>
    <property type="evidence" value="ECO:0007669"/>
    <property type="project" value="TreeGrafter"/>
</dbReference>
<evidence type="ECO:0000313" key="11">
    <source>
        <dbReference type="Proteomes" id="UP000433406"/>
    </source>
</evidence>
<evidence type="ECO:0000256" key="2">
    <source>
        <dbReference type="ARBA" id="ARBA00009347"/>
    </source>
</evidence>
<dbReference type="FunFam" id="2.40.110.10:FF:000011">
    <property type="entry name" value="Acyl-CoA dehydrogenase FadE34"/>
    <property type="match status" value="1"/>
</dbReference>
<proteinExistence type="inferred from homology"/>
<gene>
    <name evidence="10" type="ORF">GGQ22_02330</name>
</gene>
<dbReference type="Pfam" id="PF02771">
    <property type="entry name" value="Acyl-CoA_dh_N"/>
    <property type="match status" value="1"/>
</dbReference>
<dbReference type="InterPro" id="IPR009075">
    <property type="entry name" value="AcylCo_DH/oxidase_C"/>
</dbReference>
<dbReference type="EMBL" id="WLCI01000003">
    <property type="protein sequence ID" value="MTB93909.1"/>
    <property type="molecule type" value="Genomic_DNA"/>
</dbReference>
<protein>
    <submittedName>
        <fullName evidence="10">Acyl-CoA dehydrogenase</fullName>
    </submittedName>
</protein>
<organism evidence="10 11">
    <name type="scientific">Nocardioides marmotae</name>
    <dbReference type="NCBI Taxonomy" id="2663857"/>
    <lineage>
        <taxon>Bacteria</taxon>
        <taxon>Bacillati</taxon>
        <taxon>Actinomycetota</taxon>
        <taxon>Actinomycetes</taxon>
        <taxon>Propionibacteriales</taxon>
        <taxon>Nocardioidaceae</taxon>
        <taxon>Nocardioides</taxon>
    </lineage>
</organism>
<evidence type="ECO:0000313" key="10">
    <source>
        <dbReference type="EMBL" id="MTB93909.1"/>
    </source>
</evidence>
<dbReference type="Pfam" id="PF02770">
    <property type="entry name" value="Acyl-CoA_dh_M"/>
    <property type="match status" value="1"/>
</dbReference>
<evidence type="ECO:0000256" key="1">
    <source>
        <dbReference type="ARBA" id="ARBA00001974"/>
    </source>
</evidence>
<dbReference type="GO" id="GO:0016627">
    <property type="term" value="F:oxidoreductase activity, acting on the CH-CH group of donors"/>
    <property type="evidence" value="ECO:0007669"/>
    <property type="project" value="InterPro"/>
</dbReference>